<dbReference type="InterPro" id="IPR036058">
    <property type="entry name" value="Kazal_dom_sf"/>
</dbReference>
<keyword evidence="9" id="KW-0812">Transmembrane</keyword>
<proteinExistence type="predicted"/>
<feature type="region of interest" description="Disordered" evidence="8">
    <location>
        <begin position="386"/>
        <end position="409"/>
    </location>
</feature>
<feature type="disulfide bond" evidence="7">
    <location>
        <begin position="254"/>
        <end position="274"/>
    </location>
</feature>
<feature type="transmembrane region" description="Helical" evidence="9">
    <location>
        <begin position="109"/>
        <end position="134"/>
    </location>
</feature>
<dbReference type="Pfam" id="PF10591">
    <property type="entry name" value="SPARC_Ca_bdg"/>
    <property type="match status" value="1"/>
</dbReference>
<accession>A0A6A5FPM0</accession>
<feature type="domain" description="Thyroglobulin type-1" evidence="10">
    <location>
        <begin position="206"/>
        <end position="274"/>
    </location>
</feature>
<dbReference type="GO" id="GO:0008201">
    <property type="term" value="F:heparin binding"/>
    <property type="evidence" value="ECO:0007669"/>
    <property type="project" value="TreeGrafter"/>
</dbReference>
<evidence type="ECO:0000256" key="7">
    <source>
        <dbReference type="PROSITE-ProRule" id="PRU00500"/>
    </source>
</evidence>
<evidence type="ECO:0000256" key="9">
    <source>
        <dbReference type="SAM" id="Phobius"/>
    </source>
</evidence>
<protein>
    <recommendedName>
        <fullName evidence="10">Thyroglobulin type-1 domain-containing protein</fullName>
    </recommendedName>
</protein>
<keyword evidence="5 7" id="KW-1015">Disulfide bond</keyword>
<comment type="caution">
    <text evidence="7">Lacks conserved residue(s) required for the propagation of feature annotation.</text>
</comment>
<name>A0A6A5FPM0_PERFL</name>
<feature type="region of interest" description="Disordered" evidence="8">
    <location>
        <begin position="68"/>
        <end position="87"/>
    </location>
</feature>
<keyword evidence="2" id="KW-0964">Secreted</keyword>
<evidence type="ECO:0000256" key="5">
    <source>
        <dbReference type="ARBA" id="ARBA00023157"/>
    </source>
</evidence>
<dbReference type="Gene3D" id="3.30.60.30">
    <property type="match status" value="1"/>
</dbReference>
<dbReference type="PANTHER" id="PTHR12352:SF13">
    <property type="entry name" value="SPARC-RELATED MODULAR CALCIUM-BINDING PROTEIN 1"/>
    <property type="match status" value="1"/>
</dbReference>
<organism evidence="11 12">
    <name type="scientific">Perca fluviatilis</name>
    <name type="common">European perch</name>
    <dbReference type="NCBI Taxonomy" id="8168"/>
    <lineage>
        <taxon>Eukaryota</taxon>
        <taxon>Metazoa</taxon>
        <taxon>Chordata</taxon>
        <taxon>Craniata</taxon>
        <taxon>Vertebrata</taxon>
        <taxon>Euteleostomi</taxon>
        <taxon>Actinopterygii</taxon>
        <taxon>Neopterygii</taxon>
        <taxon>Teleostei</taxon>
        <taxon>Neoteleostei</taxon>
        <taxon>Acanthomorphata</taxon>
        <taxon>Eupercaria</taxon>
        <taxon>Perciformes</taxon>
        <taxon>Percoidei</taxon>
        <taxon>Percidae</taxon>
        <taxon>Percinae</taxon>
        <taxon>Perca</taxon>
    </lineage>
</organism>
<dbReference type="InterPro" id="IPR011992">
    <property type="entry name" value="EF-hand-dom_pair"/>
</dbReference>
<feature type="domain" description="Thyroglobulin type-1" evidence="10">
    <location>
        <begin position="321"/>
        <end position="389"/>
    </location>
</feature>
<dbReference type="GO" id="GO:0005509">
    <property type="term" value="F:calcium ion binding"/>
    <property type="evidence" value="ECO:0007669"/>
    <property type="project" value="InterPro"/>
</dbReference>
<evidence type="ECO:0000256" key="4">
    <source>
        <dbReference type="ARBA" id="ARBA00022737"/>
    </source>
</evidence>
<dbReference type="GO" id="GO:0005615">
    <property type="term" value="C:extracellular space"/>
    <property type="evidence" value="ECO:0007669"/>
    <property type="project" value="TreeGrafter"/>
</dbReference>
<evidence type="ECO:0000259" key="10">
    <source>
        <dbReference type="PROSITE" id="PS51162"/>
    </source>
</evidence>
<dbReference type="SUPFAM" id="SSF100895">
    <property type="entry name" value="Kazal-type serine protease inhibitors"/>
    <property type="match status" value="1"/>
</dbReference>
<keyword evidence="3" id="KW-0732">Signal</keyword>
<sequence length="549" mass="60295">MNWFSARGAEMGRTFRKGEGLICARIADTRACSHARLVCYTFLEQLETSKKRKHEQLGDIRRSDAEVGLRLEPSSSSSSSSSPATDRLRPLRAHCGALKTSEQQGARPLLLWSAVAGMMLALTFTCRALLVFLLSDSVRTDRTAPFLITQNMWPRGCVLDCQRGRHRAVCGSNGRLYKSMCAFQRAQCINTQLRLAPQAHCSDPSLSKCQLARAQALETSTHVSPGAAIFVPECSPDGHFLPVQCHSQTGYCWCSMPDGKPVSGTSVLHLTPNCTDDVGEPGPTLDPRKHAELTAPPNCVTIVLISDPKCKRSDRRPTDSAQTCDRERASLLSQMSSSWQEKRFIPECSADGRYNPVQCHAYTGYCWCVRVDSGRPVPGTSARNHIPECPGAKEAPTRRRYGERPLPGCPGARKKQFLQSLVRALQLEAEHAGSLSPYQASNTLPSSSPSPSLNAPPSSTPSSSTLDVSSPAALQAVEASGPEVVLRWHFSQLDVDSSGVLSEREARPLRQFLRQKLKPRRCAKKFAQYCDMDRDRGLTLEELRVCLGL</sequence>
<dbReference type="InterPro" id="IPR000716">
    <property type="entry name" value="Thyroglobulin_1"/>
</dbReference>
<gene>
    <name evidence="11" type="ORF">PFLUV_G00017080</name>
</gene>
<evidence type="ECO:0000256" key="2">
    <source>
        <dbReference type="ARBA" id="ARBA00022525"/>
    </source>
</evidence>
<dbReference type="Pfam" id="PF00086">
    <property type="entry name" value="Thyroglobulin_1"/>
    <property type="match status" value="2"/>
</dbReference>
<comment type="caution">
    <text evidence="11">The sequence shown here is derived from an EMBL/GenBank/DDBJ whole genome shotgun (WGS) entry which is preliminary data.</text>
</comment>
<dbReference type="InterPro" id="IPR019577">
    <property type="entry name" value="SPARC/Testican_Ca-bd-dom"/>
</dbReference>
<dbReference type="GO" id="GO:0050840">
    <property type="term" value="F:extracellular matrix binding"/>
    <property type="evidence" value="ECO:0007669"/>
    <property type="project" value="TreeGrafter"/>
</dbReference>
<dbReference type="GO" id="GO:0005604">
    <property type="term" value="C:basement membrane"/>
    <property type="evidence" value="ECO:0007669"/>
    <property type="project" value="TreeGrafter"/>
</dbReference>
<keyword evidence="9" id="KW-1133">Transmembrane helix</keyword>
<dbReference type="PANTHER" id="PTHR12352">
    <property type="entry name" value="SECRETED MODULAR CALCIUM-BINDING PROTEIN"/>
    <property type="match status" value="1"/>
</dbReference>
<keyword evidence="6" id="KW-0325">Glycoprotein</keyword>
<evidence type="ECO:0000313" key="11">
    <source>
        <dbReference type="EMBL" id="KAF1393543.1"/>
    </source>
</evidence>
<evidence type="ECO:0000256" key="8">
    <source>
        <dbReference type="SAM" id="MobiDB-lite"/>
    </source>
</evidence>
<feature type="region of interest" description="Disordered" evidence="8">
    <location>
        <begin position="436"/>
        <end position="469"/>
    </location>
</feature>
<dbReference type="CDD" id="cd00104">
    <property type="entry name" value="KAZAL_FS"/>
    <property type="match status" value="1"/>
</dbReference>
<dbReference type="InterPro" id="IPR051950">
    <property type="entry name" value="Dev_reg/Prot_inhib"/>
</dbReference>
<dbReference type="SMART" id="SM00280">
    <property type="entry name" value="KAZAL"/>
    <property type="match status" value="1"/>
</dbReference>
<evidence type="ECO:0000256" key="1">
    <source>
        <dbReference type="ARBA" id="ARBA00004498"/>
    </source>
</evidence>
<dbReference type="InterPro" id="IPR036857">
    <property type="entry name" value="Thyroglobulin_1_sf"/>
</dbReference>
<dbReference type="Proteomes" id="UP000465112">
    <property type="component" value="Chromosome 2"/>
</dbReference>
<dbReference type="AlphaFoldDB" id="A0A6A5FPM0"/>
<dbReference type="FunFam" id="4.10.800.10:FF:000004">
    <property type="entry name" value="SPARC-related modular calcium-binding protein 1"/>
    <property type="match status" value="2"/>
</dbReference>
<dbReference type="SUPFAM" id="SSF57610">
    <property type="entry name" value="Thyroglobulin type-1 domain"/>
    <property type="match status" value="2"/>
</dbReference>
<feature type="disulfide bond" evidence="7">
    <location>
        <begin position="245"/>
        <end position="252"/>
    </location>
</feature>
<feature type="disulfide bond" evidence="7">
    <location>
        <begin position="359"/>
        <end position="366"/>
    </location>
</feature>
<dbReference type="PROSITE" id="PS00484">
    <property type="entry name" value="THYROGLOBULIN_1_1"/>
    <property type="match status" value="1"/>
</dbReference>
<dbReference type="CDD" id="cd16234">
    <property type="entry name" value="EFh_SPARC_SMOC"/>
    <property type="match status" value="1"/>
</dbReference>
<keyword evidence="9" id="KW-0472">Membrane</keyword>
<evidence type="ECO:0000256" key="3">
    <source>
        <dbReference type="ARBA" id="ARBA00022729"/>
    </source>
</evidence>
<dbReference type="SUPFAM" id="SSF47473">
    <property type="entry name" value="EF-hand"/>
    <property type="match status" value="1"/>
</dbReference>
<comment type="subcellular location">
    <subcellularLocation>
        <location evidence="1">Secreted</location>
        <location evidence="1">Extracellular space</location>
        <location evidence="1">Extracellular matrix</location>
    </subcellularLocation>
</comment>
<keyword evidence="12" id="KW-1185">Reference proteome</keyword>
<dbReference type="InterPro" id="IPR002350">
    <property type="entry name" value="Kazal_dom"/>
</dbReference>
<evidence type="ECO:0000256" key="6">
    <source>
        <dbReference type="ARBA" id="ARBA00023180"/>
    </source>
</evidence>
<keyword evidence="4" id="KW-0677">Repeat</keyword>
<evidence type="ECO:0000313" key="12">
    <source>
        <dbReference type="Proteomes" id="UP000465112"/>
    </source>
</evidence>
<dbReference type="EMBL" id="VHII01000002">
    <property type="protein sequence ID" value="KAF1393543.1"/>
    <property type="molecule type" value="Genomic_DNA"/>
</dbReference>
<dbReference type="SMART" id="SM00211">
    <property type="entry name" value="TY"/>
    <property type="match status" value="2"/>
</dbReference>
<dbReference type="Gene3D" id="4.10.800.10">
    <property type="entry name" value="Thyroglobulin type-1"/>
    <property type="match status" value="2"/>
</dbReference>
<dbReference type="Pfam" id="PF07648">
    <property type="entry name" value="Kazal_2"/>
    <property type="match status" value="1"/>
</dbReference>
<dbReference type="GO" id="GO:0030198">
    <property type="term" value="P:extracellular matrix organization"/>
    <property type="evidence" value="ECO:0007669"/>
    <property type="project" value="TreeGrafter"/>
</dbReference>
<dbReference type="PROSITE" id="PS51162">
    <property type="entry name" value="THYROGLOBULIN_1_2"/>
    <property type="match status" value="2"/>
</dbReference>
<reference evidence="11 12" key="1">
    <citation type="submission" date="2019-06" db="EMBL/GenBank/DDBJ databases">
        <title>A chromosome-scale genome assembly of the European perch, Perca fluviatilis.</title>
        <authorList>
            <person name="Roques C."/>
            <person name="Zahm M."/>
            <person name="Cabau C."/>
            <person name="Klopp C."/>
            <person name="Bouchez O."/>
            <person name="Donnadieu C."/>
            <person name="Kuhl H."/>
            <person name="Gislard M."/>
            <person name="Guendouz S."/>
            <person name="Journot L."/>
            <person name="Haffray P."/>
            <person name="Bestin A."/>
            <person name="Morvezen R."/>
            <person name="Feron R."/>
            <person name="Wen M."/>
            <person name="Jouanno E."/>
            <person name="Herpin A."/>
            <person name="Schartl M."/>
            <person name="Postlethwait J."/>
            <person name="Schaerlinger B."/>
            <person name="Chardard D."/>
            <person name="Lecocq T."/>
            <person name="Poncet C."/>
            <person name="Jaffrelo L."/>
            <person name="Lampietro C."/>
            <person name="Guiguen Y."/>
        </authorList>
    </citation>
    <scope>NUCLEOTIDE SEQUENCE [LARGE SCALE GENOMIC DNA]</scope>
    <source>
        <tissue evidence="11">Blood</tissue>
    </source>
</reference>
<dbReference type="CDD" id="cd00191">
    <property type="entry name" value="TY"/>
    <property type="match status" value="2"/>
</dbReference>
<feature type="compositionally biased region" description="Low complexity" evidence="8">
    <location>
        <begin position="440"/>
        <end position="469"/>
    </location>
</feature>
<dbReference type="Gene3D" id="1.10.238.10">
    <property type="entry name" value="EF-hand"/>
    <property type="match status" value="1"/>
</dbReference>